<organism evidence="1">
    <name type="scientific">marine sediment metagenome</name>
    <dbReference type="NCBI Taxonomy" id="412755"/>
    <lineage>
        <taxon>unclassified sequences</taxon>
        <taxon>metagenomes</taxon>
        <taxon>ecological metagenomes</taxon>
    </lineage>
</organism>
<feature type="non-terminal residue" evidence="1">
    <location>
        <position position="1"/>
    </location>
</feature>
<reference evidence="1" key="1">
    <citation type="journal article" date="2014" name="Front. Microbiol.">
        <title>High frequency of phylogenetically diverse reductive dehalogenase-homologous genes in deep subseafloor sedimentary metagenomes.</title>
        <authorList>
            <person name="Kawai M."/>
            <person name="Futagami T."/>
            <person name="Toyoda A."/>
            <person name="Takaki Y."/>
            <person name="Nishi S."/>
            <person name="Hori S."/>
            <person name="Arai W."/>
            <person name="Tsubouchi T."/>
            <person name="Morono Y."/>
            <person name="Uchiyama I."/>
            <person name="Ito T."/>
            <person name="Fujiyama A."/>
            <person name="Inagaki F."/>
            <person name="Takami H."/>
        </authorList>
    </citation>
    <scope>NUCLEOTIDE SEQUENCE</scope>
    <source>
        <strain evidence="1">Expedition CK06-06</strain>
    </source>
</reference>
<dbReference type="InterPro" id="IPR013320">
    <property type="entry name" value="ConA-like_dom_sf"/>
</dbReference>
<accession>X1Q4E8</accession>
<dbReference type="EMBL" id="BARV01042644">
    <property type="protein sequence ID" value="GAI49621.1"/>
    <property type="molecule type" value="Genomic_DNA"/>
</dbReference>
<feature type="non-terminal residue" evidence="1">
    <location>
        <position position="126"/>
    </location>
</feature>
<proteinExistence type="predicted"/>
<name>X1Q4E8_9ZZZZ</name>
<dbReference type="Gene3D" id="2.60.120.200">
    <property type="match status" value="1"/>
</dbReference>
<evidence type="ECO:0000313" key="1">
    <source>
        <dbReference type="EMBL" id="GAI49621.1"/>
    </source>
</evidence>
<dbReference type="AlphaFoldDB" id="X1Q4E8"/>
<protein>
    <submittedName>
        <fullName evidence="1">Uncharacterized protein</fullName>
    </submittedName>
</protein>
<comment type="caution">
    <text evidence="1">The sequence shown here is derived from an EMBL/GenBank/DDBJ whole genome shotgun (WGS) entry which is preliminary data.</text>
</comment>
<dbReference type="SUPFAM" id="SSF49899">
    <property type="entry name" value="Concanavalin A-like lectins/glucanases"/>
    <property type="match status" value="1"/>
</dbReference>
<gene>
    <name evidence="1" type="ORF">S06H3_64036</name>
</gene>
<sequence length="126" mass="14229">INMDKGTIECWIKPNFGSDDPFTHPVWNFWDTHGLFLVFLELGLLRLYIVHEGGTFTIQSVEAFNANDLLHLAVTWDREGNDINGNKTVVLYRDNVEIASSVTIWNASPGIATNLQILHRVGTFDV</sequence>